<name>A0AC59G3C3_CLODI</name>
<dbReference type="Proteomes" id="UP001510562">
    <property type="component" value="Chromosome"/>
</dbReference>
<accession>A0AC59G3C3</accession>
<sequence length="1159" mass="137312">MGKIEPNQEDRIYEDLYQGNSAEGKVCEWIEEAINDDCYVGQHRFKIETRECDIAMVIPNRGILIIEVKGYTVEMIDHMSSNFIIHVKKEYENERFKTGERHPAEQANDYVFTMMRDFSGFLKRNNICLPICKIGRMAAMPNMTDKEYEELYLDYCYSTKLVITKDWFKNKNIFYHRFINALNIIFNSISSEVDFDDSYYNIARRYILLGERKKYVDLCKEQLKREEELGIDFIIDNTNEEVDQLCKSNEVNDEEMELIKFSSVLQEELTESHKLSKIIPYSKLRIVKTGCEIEPLLEICCNERKEGIKQFLILVNFTRDEKEKILLEYEKRFLNKYKENELLFLFNMYFIDLSNDDTSIDNLFSNHDNIEIINGERIEEIVKIKPDNFIVQEFTPKDLLDQALWNILCIADNFTSFNFDQYIVEHSPLRQNIVVTASAGTGKTYTMVDRVSFVAHMEIIYRNSKESISDLISMITFTNNSTDEMKERLMKHFMQYFELTHNKVYMDLLEQLGRMKIKTIDSFTKYILSKFAHLLGLSNSFSLKSGKFELENILRKYINDEITKEIIDDFHNINIYEIANHILALRSFLINRKIQFDKIKHASIVGPDVGKGTIRMKNFIESVLISTNSEYDSFNCSQNFISMNELVIQLEKVKNKLIKTSCVNNTKENYEKYLFIDEFQDTDNKQIQLIRFFADYFNIALFVVGDEKQCIYGFRGAERTSFLELTCVDTNFQQRNWISCFLRKNYRTEEPLVKKINEVFSKMPNDFFPYQNKDKLVAQKGIGRIYSGCYEQFKYSENNLIELVDNCVKRMKKNNEDGQIAILTRNNYEVDQIRALFGENKEYEIKFDNGGLFYNTDAVIDFYKLVEFLMDTEDGAKRYSILETPYSDFRIKESKIKLYQAYEKMDVETFEIIRSGNNHVSLRKYYDVLYNYGKKHPNLKNSPSLKILRMIVNEIKPWEHYVPERYKTVDFNDICNQNKLIEARNEYRQNLFQLFQKLIDDNKTDYLTLNKIHQILTIGIFAMQDIDIDLPKNNFFGEKISVLCTTVHKSKGLQYHTVIMPFTMNDITESRGSTQFIYREDTNEIYMQLKEADGKCLIYESTNFDCENNKKNETIQSEELRILYVALTRSKKFFYFMVDEERFEKNNTSKKNCWAHYLM</sequence>
<keyword evidence="1" id="KW-0067">ATP-binding</keyword>
<reference evidence="1 2" key="1">
    <citation type="journal article" date="2015" name="Genome Announc.">
        <title>Complete Genome Sequence of the Clostridium difficile Type Strain DSM 1296T.</title>
        <authorList>
            <person name="Riedel T."/>
            <person name="Bunk B."/>
            <person name="Wittmann J."/>
            <person name="Thurmer A."/>
            <person name="Sproer C."/>
            <person name="Gronow S."/>
            <person name="Liesegang H."/>
            <person name="Daniel R."/>
            <person name="Overmann J."/>
        </authorList>
    </citation>
    <scope>NUCLEOTIDE SEQUENCE [LARGE SCALE GENOMIC DNA]</scope>
    <source>
        <strain evidence="2">ATCC 9689 / DSM 1296 / BCRC 10642 / JCM 1296 / NCIMB 10666 / NCTC 11209 / 90556-M6S</strain>
    </source>
</reference>
<gene>
    <name evidence="1" type="ORF">CDIF1296T_03254</name>
</gene>
<protein>
    <submittedName>
        <fullName evidence="1">DNA helicase II</fullName>
        <ecNumber evidence="1">3.6.1.-</ecNumber>
    </submittedName>
</protein>
<organism evidence="1 2">
    <name type="scientific">Clostridioides difficile ATCC 9689 = DSM 1296</name>
    <dbReference type="NCBI Taxonomy" id="1121308"/>
    <lineage>
        <taxon>Bacteria</taxon>
        <taxon>Bacillati</taxon>
        <taxon>Bacillota</taxon>
        <taxon>Clostridia</taxon>
        <taxon>Peptostreptococcales</taxon>
        <taxon>Peptostreptococcaceae</taxon>
        <taxon>Clostridioides</taxon>
    </lineage>
</organism>
<dbReference type="EMBL" id="CP011968">
    <property type="protein sequence ID" value="AKP44071.1"/>
    <property type="molecule type" value="Genomic_DNA"/>
</dbReference>
<keyword evidence="1" id="KW-0378">Hydrolase</keyword>
<dbReference type="EC" id="3.6.1.-" evidence="1"/>
<keyword evidence="1" id="KW-0547">Nucleotide-binding</keyword>
<proteinExistence type="predicted"/>
<evidence type="ECO:0000313" key="2">
    <source>
        <dbReference type="Proteomes" id="UP001510562"/>
    </source>
</evidence>
<evidence type="ECO:0000313" key="1">
    <source>
        <dbReference type="EMBL" id="AKP44071.1"/>
    </source>
</evidence>
<keyword evidence="1" id="KW-0347">Helicase</keyword>
<keyword evidence="2" id="KW-1185">Reference proteome</keyword>